<feature type="transmembrane region" description="Helical" evidence="1">
    <location>
        <begin position="52"/>
        <end position="72"/>
    </location>
</feature>
<evidence type="ECO:0000256" key="1">
    <source>
        <dbReference type="SAM" id="Phobius"/>
    </source>
</evidence>
<organism evidence="2">
    <name type="scientific">hydrothermal vent metagenome</name>
    <dbReference type="NCBI Taxonomy" id="652676"/>
    <lineage>
        <taxon>unclassified sequences</taxon>
        <taxon>metagenomes</taxon>
        <taxon>ecological metagenomes</taxon>
    </lineage>
</organism>
<keyword evidence="1" id="KW-1133">Transmembrane helix</keyword>
<name>A0A3B0SLL5_9ZZZZ</name>
<gene>
    <name evidence="2" type="ORF">MNBD_ACTINO02-1257</name>
</gene>
<accession>A0A3B0SLL5</accession>
<protein>
    <submittedName>
        <fullName evidence="2">Uncharacterized protein</fullName>
    </submittedName>
</protein>
<sequence>MRRLLSNLWTALFEKERSLEVRIVVVGIVLAVVAAIDLAWSSFGEQSDRVALAAGSLTGALLVVAGGAIVGWRKAESRHD</sequence>
<reference evidence="2" key="1">
    <citation type="submission" date="2018-06" db="EMBL/GenBank/DDBJ databases">
        <authorList>
            <person name="Zhirakovskaya E."/>
        </authorList>
    </citation>
    <scope>NUCLEOTIDE SEQUENCE</scope>
</reference>
<dbReference type="AlphaFoldDB" id="A0A3B0SLL5"/>
<keyword evidence="1" id="KW-0472">Membrane</keyword>
<evidence type="ECO:0000313" key="2">
    <source>
        <dbReference type="EMBL" id="VAV95765.1"/>
    </source>
</evidence>
<dbReference type="EMBL" id="UOEK01000082">
    <property type="protein sequence ID" value="VAV95765.1"/>
    <property type="molecule type" value="Genomic_DNA"/>
</dbReference>
<keyword evidence="1" id="KW-0812">Transmembrane</keyword>
<proteinExistence type="predicted"/>
<feature type="transmembrane region" description="Helical" evidence="1">
    <location>
        <begin position="21"/>
        <end position="40"/>
    </location>
</feature>